<dbReference type="Proteomes" id="UP000247702">
    <property type="component" value="Unassembled WGS sequence"/>
</dbReference>
<proteinExistence type="predicted"/>
<feature type="transmembrane region" description="Helical" evidence="2">
    <location>
        <begin position="49"/>
        <end position="71"/>
    </location>
</feature>
<evidence type="ECO:0000313" key="3">
    <source>
        <dbReference type="EMBL" id="GBB99352.1"/>
    </source>
</evidence>
<sequence>MKRKLYRSQNVKRTPYNIAAILQLGLIVFDFVMDVLFASKKVPEVASLYIPNTIILILSLTINFILALYIINNEKSSNHDFEKWLNAKKMIISIFILISSADIETLNILQSFGFFKSEFSDQTTRKIFWGACLDIFIEDIPQVIIQILYFRSVLNYDVISLLALASSCLTLTVHIIGRSYQTINPRPKIKRPGSLGHPLQFKPDNNDREMVQGRDGNKGKLPEVVVDSQKDDDDKEVREIGDLNKRSSVSSFKEMIS</sequence>
<organism evidence="3 4">
    <name type="scientific">Rhizophagus clarus</name>
    <dbReference type="NCBI Taxonomy" id="94130"/>
    <lineage>
        <taxon>Eukaryota</taxon>
        <taxon>Fungi</taxon>
        <taxon>Fungi incertae sedis</taxon>
        <taxon>Mucoromycota</taxon>
        <taxon>Glomeromycotina</taxon>
        <taxon>Glomeromycetes</taxon>
        <taxon>Glomerales</taxon>
        <taxon>Glomeraceae</taxon>
        <taxon>Rhizophagus</taxon>
    </lineage>
</organism>
<feature type="compositionally biased region" description="Basic and acidic residues" evidence="1">
    <location>
        <begin position="204"/>
        <end position="221"/>
    </location>
</feature>
<dbReference type="EMBL" id="BEXD01002779">
    <property type="protein sequence ID" value="GBB99352.1"/>
    <property type="molecule type" value="Genomic_DNA"/>
</dbReference>
<keyword evidence="2" id="KW-0812">Transmembrane</keyword>
<feature type="transmembrane region" description="Helical" evidence="2">
    <location>
        <begin position="91"/>
        <end position="115"/>
    </location>
</feature>
<gene>
    <name evidence="3" type="ORF">RclHR1_00350008</name>
</gene>
<keyword evidence="2" id="KW-0472">Membrane</keyword>
<keyword evidence="4" id="KW-1185">Reference proteome</keyword>
<feature type="region of interest" description="Disordered" evidence="1">
    <location>
        <begin position="187"/>
        <end position="241"/>
    </location>
</feature>
<evidence type="ECO:0000256" key="2">
    <source>
        <dbReference type="SAM" id="Phobius"/>
    </source>
</evidence>
<evidence type="ECO:0000313" key="4">
    <source>
        <dbReference type="Proteomes" id="UP000247702"/>
    </source>
</evidence>
<feature type="transmembrane region" description="Helical" evidence="2">
    <location>
        <begin position="156"/>
        <end position="176"/>
    </location>
</feature>
<accession>A0A2Z6REC0</accession>
<reference evidence="3 4" key="1">
    <citation type="submission" date="2017-11" db="EMBL/GenBank/DDBJ databases">
        <title>The genome of Rhizophagus clarus HR1 reveals common genetic basis of auxotrophy among arbuscular mycorrhizal fungi.</title>
        <authorList>
            <person name="Kobayashi Y."/>
        </authorList>
    </citation>
    <scope>NUCLEOTIDE SEQUENCE [LARGE SCALE GENOMIC DNA]</scope>
    <source>
        <strain evidence="3 4">HR1</strain>
    </source>
</reference>
<evidence type="ECO:0000256" key="1">
    <source>
        <dbReference type="SAM" id="MobiDB-lite"/>
    </source>
</evidence>
<comment type="caution">
    <text evidence="3">The sequence shown here is derived from an EMBL/GenBank/DDBJ whole genome shotgun (WGS) entry which is preliminary data.</text>
</comment>
<dbReference type="AlphaFoldDB" id="A0A2Z6REC0"/>
<protein>
    <submittedName>
        <fullName evidence="3">Uncharacterized protein</fullName>
    </submittedName>
</protein>
<dbReference type="STRING" id="94130.A0A2Z6REC0"/>
<feature type="transmembrane region" description="Helical" evidence="2">
    <location>
        <begin position="16"/>
        <end position="37"/>
    </location>
</feature>
<name>A0A2Z6REC0_9GLOM</name>
<keyword evidence="2" id="KW-1133">Transmembrane helix</keyword>